<evidence type="ECO:0000256" key="1">
    <source>
        <dbReference type="ARBA" id="ARBA00001947"/>
    </source>
</evidence>
<evidence type="ECO:0000256" key="4">
    <source>
        <dbReference type="ARBA" id="ARBA00022833"/>
    </source>
</evidence>
<keyword evidence="5 10" id="KW-0560">Oxidoreductase</keyword>
<proteinExistence type="inferred from homology"/>
<dbReference type="GO" id="GO:0008270">
    <property type="term" value="F:zinc ion binding"/>
    <property type="evidence" value="ECO:0007669"/>
    <property type="project" value="InterPro"/>
</dbReference>
<evidence type="ECO:0000256" key="7">
    <source>
        <dbReference type="NCBIfam" id="TIGR00692"/>
    </source>
</evidence>
<keyword evidence="2" id="KW-0963">Cytoplasm</keyword>
<dbReference type="InterPro" id="IPR036291">
    <property type="entry name" value="NAD(P)-bd_dom_sf"/>
</dbReference>
<dbReference type="InterPro" id="IPR013154">
    <property type="entry name" value="ADH-like_N"/>
</dbReference>
<dbReference type="PANTHER" id="PTHR43401:SF2">
    <property type="entry name" value="L-THREONINE 3-DEHYDROGENASE"/>
    <property type="match status" value="1"/>
</dbReference>
<dbReference type="InterPro" id="IPR013149">
    <property type="entry name" value="ADH-like_C"/>
</dbReference>
<sequence>MGATMQALVKENRASGLSLKQVPIPTAGPDEVLIKVRSSSICGTDLHIYKWDAWAESAVATPNVIGHEFAGIVEAVGENVSSVKPGDHVSAEGHVVCGVCRACRSGNAHVCPHTRSFGITIPGCFAEYAVVPASNIVLNDPSLPFELACLQDPLGNAVQSVLAGEISGKSAAVVGAGPIGLMAVAVAKACGASQVIAADINDFRLHMAKTMGADHVVNSRTESLADQLKALTGGDGVEVLLEMSGHPDAIRQGLEGTANAGRVSLLGIPASGVELDLARNIIFKGLRLDGITGRRMYTTWYQVKGLLESGRLDLSPLITHRFRLEQYEEAFELVRSGNCGKVIFMHA</sequence>
<evidence type="ECO:0000256" key="3">
    <source>
        <dbReference type="ARBA" id="ARBA00022723"/>
    </source>
</evidence>
<protein>
    <recommendedName>
        <fullName evidence="7">L-threonine 3-dehydrogenase</fullName>
        <ecNumber evidence="7">1.1.1.103</ecNumber>
    </recommendedName>
</protein>
<reference evidence="10" key="1">
    <citation type="submission" date="2020-09" db="EMBL/GenBank/DDBJ databases">
        <title>A novel bacterium of genus Paenibacillus, isolated from South China Sea.</title>
        <authorList>
            <person name="Huang H."/>
            <person name="Mo K."/>
            <person name="Hu Y."/>
        </authorList>
    </citation>
    <scope>NUCLEOTIDE SEQUENCE</scope>
    <source>
        <strain evidence="10">IB182363</strain>
    </source>
</reference>
<dbReference type="InterPro" id="IPR050129">
    <property type="entry name" value="Zn_alcohol_dh"/>
</dbReference>
<keyword evidence="3 8" id="KW-0479">Metal-binding</keyword>
<dbReference type="InterPro" id="IPR020843">
    <property type="entry name" value="ER"/>
</dbReference>
<dbReference type="NCBIfam" id="TIGR00692">
    <property type="entry name" value="tdh"/>
    <property type="match status" value="1"/>
</dbReference>
<dbReference type="RefSeq" id="WP_190931109.1">
    <property type="nucleotide sequence ID" value="NZ_JACXJA010000043.1"/>
</dbReference>
<dbReference type="SUPFAM" id="SSF50129">
    <property type="entry name" value="GroES-like"/>
    <property type="match status" value="1"/>
</dbReference>
<name>A0A927H1S5_9BACL</name>
<evidence type="ECO:0000256" key="6">
    <source>
        <dbReference type="ARBA" id="ARBA00023027"/>
    </source>
</evidence>
<keyword evidence="11" id="KW-1185">Reference proteome</keyword>
<evidence type="ECO:0000313" key="11">
    <source>
        <dbReference type="Proteomes" id="UP000639396"/>
    </source>
</evidence>
<dbReference type="Gene3D" id="3.90.180.10">
    <property type="entry name" value="Medium-chain alcohol dehydrogenases, catalytic domain"/>
    <property type="match status" value="1"/>
</dbReference>
<dbReference type="InterPro" id="IPR011032">
    <property type="entry name" value="GroES-like_sf"/>
</dbReference>
<dbReference type="Proteomes" id="UP000639396">
    <property type="component" value="Unassembled WGS sequence"/>
</dbReference>
<dbReference type="Pfam" id="PF00107">
    <property type="entry name" value="ADH_zinc_N"/>
    <property type="match status" value="1"/>
</dbReference>
<dbReference type="InterPro" id="IPR004627">
    <property type="entry name" value="L-Threonine_3-DHase"/>
</dbReference>
<evidence type="ECO:0000259" key="9">
    <source>
        <dbReference type="SMART" id="SM00829"/>
    </source>
</evidence>
<gene>
    <name evidence="10" type="primary">tdh</name>
    <name evidence="10" type="ORF">IDH45_26235</name>
</gene>
<organism evidence="10 11">
    <name type="scientific">Paenibacillus oceani</name>
    <dbReference type="NCBI Taxonomy" id="2772510"/>
    <lineage>
        <taxon>Bacteria</taxon>
        <taxon>Bacillati</taxon>
        <taxon>Bacillota</taxon>
        <taxon>Bacilli</taxon>
        <taxon>Bacillales</taxon>
        <taxon>Paenibacillaceae</taxon>
        <taxon>Paenibacillus</taxon>
    </lineage>
</organism>
<dbReference type="GO" id="GO:0006567">
    <property type="term" value="P:L-threonine catabolic process"/>
    <property type="evidence" value="ECO:0007669"/>
    <property type="project" value="UniProtKB-UniRule"/>
</dbReference>
<accession>A0A927H1S5</accession>
<dbReference type="EC" id="1.1.1.103" evidence="7"/>
<keyword evidence="6" id="KW-0520">NAD</keyword>
<dbReference type="NCBIfam" id="NF003808">
    <property type="entry name" value="PRK05396.1"/>
    <property type="match status" value="1"/>
</dbReference>
<evidence type="ECO:0000256" key="8">
    <source>
        <dbReference type="RuleBase" id="RU361277"/>
    </source>
</evidence>
<comment type="caution">
    <text evidence="10">The sequence shown here is derived from an EMBL/GenBank/DDBJ whole genome shotgun (WGS) entry which is preliminary data.</text>
</comment>
<dbReference type="EMBL" id="JACXJA010000043">
    <property type="protein sequence ID" value="MBD2865486.1"/>
    <property type="molecule type" value="Genomic_DNA"/>
</dbReference>
<dbReference type="CDD" id="cd05281">
    <property type="entry name" value="TDH"/>
    <property type="match status" value="1"/>
</dbReference>
<dbReference type="PANTHER" id="PTHR43401">
    <property type="entry name" value="L-THREONINE 3-DEHYDROGENASE"/>
    <property type="match status" value="1"/>
</dbReference>
<dbReference type="GO" id="GO:0008743">
    <property type="term" value="F:L-threonine 3-dehydrogenase activity"/>
    <property type="evidence" value="ECO:0007669"/>
    <property type="project" value="UniProtKB-UniRule"/>
</dbReference>
<dbReference type="SMART" id="SM00829">
    <property type="entry name" value="PKS_ER"/>
    <property type="match status" value="1"/>
</dbReference>
<dbReference type="Gene3D" id="3.40.50.720">
    <property type="entry name" value="NAD(P)-binding Rossmann-like Domain"/>
    <property type="match status" value="1"/>
</dbReference>
<evidence type="ECO:0000256" key="2">
    <source>
        <dbReference type="ARBA" id="ARBA00022490"/>
    </source>
</evidence>
<evidence type="ECO:0000256" key="5">
    <source>
        <dbReference type="ARBA" id="ARBA00023002"/>
    </source>
</evidence>
<feature type="domain" description="Enoyl reductase (ER)" evidence="9">
    <location>
        <begin position="12"/>
        <end position="344"/>
    </location>
</feature>
<comment type="similarity">
    <text evidence="8">Belongs to the zinc-containing alcohol dehydrogenase family.</text>
</comment>
<dbReference type="AlphaFoldDB" id="A0A927H1S5"/>
<keyword evidence="4 8" id="KW-0862">Zinc</keyword>
<dbReference type="InterPro" id="IPR002328">
    <property type="entry name" value="ADH_Zn_CS"/>
</dbReference>
<evidence type="ECO:0000313" key="10">
    <source>
        <dbReference type="EMBL" id="MBD2865486.1"/>
    </source>
</evidence>
<dbReference type="Pfam" id="PF08240">
    <property type="entry name" value="ADH_N"/>
    <property type="match status" value="1"/>
</dbReference>
<comment type="cofactor">
    <cofactor evidence="1 8">
        <name>Zn(2+)</name>
        <dbReference type="ChEBI" id="CHEBI:29105"/>
    </cofactor>
</comment>
<dbReference type="PROSITE" id="PS00059">
    <property type="entry name" value="ADH_ZINC"/>
    <property type="match status" value="1"/>
</dbReference>
<dbReference type="SUPFAM" id="SSF51735">
    <property type="entry name" value="NAD(P)-binding Rossmann-fold domains"/>
    <property type="match status" value="1"/>
</dbReference>